<dbReference type="PANTHER" id="PTHR43537">
    <property type="entry name" value="TRANSCRIPTIONAL REGULATOR, GNTR FAMILY"/>
    <property type="match status" value="1"/>
</dbReference>
<reference evidence="5 6" key="1">
    <citation type="submission" date="2019-04" db="EMBL/GenBank/DDBJ databases">
        <title>Chitiniphilus eburnea sp. nov., a novel chitinolytic bacterium isolated from aquaculture sludge.</title>
        <authorList>
            <person name="Sheng M."/>
        </authorList>
    </citation>
    <scope>NUCLEOTIDE SEQUENCE [LARGE SCALE GENOMIC DNA]</scope>
    <source>
        <strain evidence="5 6">HX-2-15</strain>
    </source>
</reference>
<keyword evidence="3" id="KW-0804">Transcription</keyword>
<keyword evidence="2" id="KW-0238">DNA-binding</keyword>
<accession>A0A4U0Q048</accession>
<dbReference type="Gene3D" id="1.10.10.10">
    <property type="entry name" value="Winged helix-like DNA-binding domain superfamily/Winged helix DNA-binding domain"/>
    <property type="match status" value="1"/>
</dbReference>
<dbReference type="RefSeq" id="WP_136773438.1">
    <property type="nucleotide sequence ID" value="NZ_CP156074.1"/>
</dbReference>
<dbReference type="CDD" id="cd07377">
    <property type="entry name" value="WHTH_GntR"/>
    <property type="match status" value="1"/>
</dbReference>
<dbReference type="InterPro" id="IPR011711">
    <property type="entry name" value="GntR_C"/>
</dbReference>
<dbReference type="SMART" id="SM00895">
    <property type="entry name" value="FCD"/>
    <property type="match status" value="1"/>
</dbReference>
<dbReference type="InterPro" id="IPR008920">
    <property type="entry name" value="TF_FadR/GntR_C"/>
</dbReference>
<dbReference type="Pfam" id="PF00392">
    <property type="entry name" value="GntR"/>
    <property type="match status" value="1"/>
</dbReference>
<dbReference type="SMART" id="SM00345">
    <property type="entry name" value="HTH_GNTR"/>
    <property type="match status" value="1"/>
</dbReference>
<keyword evidence="6" id="KW-1185">Reference proteome</keyword>
<dbReference type="InterPro" id="IPR036390">
    <property type="entry name" value="WH_DNA-bd_sf"/>
</dbReference>
<feature type="domain" description="HTH gntR-type" evidence="4">
    <location>
        <begin position="8"/>
        <end position="76"/>
    </location>
</feature>
<organism evidence="5 6">
    <name type="scientific">Chitiniphilus eburneus</name>
    <dbReference type="NCBI Taxonomy" id="2571148"/>
    <lineage>
        <taxon>Bacteria</taxon>
        <taxon>Pseudomonadati</taxon>
        <taxon>Pseudomonadota</taxon>
        <taxon>Betaproteobacteria</taxon>
        <taxon>Neisseriales</taxon>
        <taxon>Chitinibacteraceae</taxon>
        <taxon>Chitiniphilus</taxon>
    </lineage>
</organism>
<dbReference type="PRINTS" id="PR00035">
    <property type="entry name" value="HTHGNTR"/>
</dbReference>
<dbReference type="Pfam" id="PF07729">
    <property type="entry name" value="FCD"/>
    <property type="match status" value="1"/>
</dbReference>
<dbReference type="InterPro" id="IPR000524">
    <property type="entry name" value="Tscrpt_reg_HTH_GntR"/>
</dbReference>
<evidence type="ECO:0000313" key="6">
    <source>
        <dbReference type="Proteomes" id="UP000310016"/>
    </source>
</evidence>
<dbReference type="EMBL" id="SUMF01000010">
    <property type="protein sequence ID" value="TJZ73322.1"/>
    <property type="molecule type" value="Genomic_DNA"/>
</dbReference>
<evidence type="ECO:0000256" key="3">
    <source>
        <dbReference type="ARBA" id="ARBA00023163"/>
    </source>
</evidence>
<protein>
    <submittedName>
        <fullName evidence="5">FadR family transcriptional regulator</fullName>
    </submittedName>
</protein>
<dbReference type="AlphaFoldDB" id="A0A4U0Q048"/>
<dbReference type="Proteomes" id="UP000310016">
    <property type="component" value="Unassembled WGS sequence"/>
</dbReference>
<dbReference type="GO" id="GO:0003677">
    <property type="term" value="F:DNA binding"/>
    <property type="evidence" value="ECO:0007669"/>
    <property type="project" value="UniProtKB-KW"/>
</dbReference>
<dbReference type="GO" id="GO:0003700">
    <property type="term" value="F:DNA-binding transcription factor activity"/>
    <property type="evidence" value="ECO:0007669"/>
    <property type="project" value="InterPro"/>
</dbReference>
<evidence type="ECO:0000313" key="5">
    <source>
        <dbReference type="EMBL" id="TJZ73322.1"/>
    </source>
</evidence>
<gene>
    <name evidence="5" type="ORF">FAZ21_10700</name>
</gene>
<proteinExistence type="predicted"/>
<comment type="caution">
    <text evidence="5">The sequence shown here is derived from an EMBL/GenBank/DDBJ whole genome shotgun (WGS) entry which is preliminary data.</text>
</comment>
<dbReference type="SUPFAM" id="SSF46785">
    <property type="entry name" value="Winged helix' DNA-binding domain"/>
    <property type="match status" value="1"/>
</dbReference>
<evidence type="ECO:0000256" key="2">
    <source>
        <dbReference type="ARBA" id="ARBA00023125"/>
    </source>
</evidence>
<evidence type="ECO:0000256" key="1">
    <source>
        <dbReference type="ARBA" id="ARBA00023015"/>
    </source>
</evidence>
<dbReference type="PROSITE" id="PS50949">
    <property type="entry name" value="HTH_GNTR"/>
    <property type="match status" value="1"/>
</dbReference>
<dbReference type="InterPro" id="IPR036388">
    <property type="entry name" value="WH-like_DNA-bd_sf"/>
</dbReference>
<dbReference type="Gene3D" id="1.20.120.530">
    <property type="entry name" value="GntR ligand-binding domain-like"/>
    <property type="match status" value="1"/>
</dbReference>
<dbReference type="PANTHER" id="PTHR43537:SF51">
    <property type="entry name" value="HTH-TYPE TRANSCRIPTIONAL REGULATOR LGOR-RELATED"/>
    <property type="match status" value="1"/>
</dbReference>
<keyword evidence="1" id="KW-0805">Transcription regulation</keyword>
<dbReference type="SUPFAM" id="SSF48008">
    <property type="entry name" value="GntR ligand-binding domain-like"/>
    <property type="match status" value="1"/>
</dbReference>
<evidence type="ECO:0000259" key="4">
    <source>
        <dbReference type="PROSITE" id="PS50949"/>
    </source>
</evidence>
<sequence>MLAMLEKPSLVDLAVIALRERITQGIWPLGTRIPVEPDLAASLGISRNTVREAVRVLAFCGVLDVRQGDGTYVASRTDPVAAINALSRASPREHLEARALLEMTAARLAAVRRTDADLAALRAALAQRGELAEYADPAEFARHDLVFHRATIAAAHNAVLTALYDFFSDAIREGVINSVLDETLSDPDLASHVAVYDAIAAGDGEAAADAARLVIQPLLDDLARR</sequence>
<dbReference type="OrthoDB" id="5450856at2"/>
<name>A0A4U0Q048_9NEIS</name>